<dbReference type="Gene3D" id="3.40.50.720">
    <property type="entry name" value="NAD(P)-binding Rossmann-like Domain"/>
    <property type="match status" value="2"/>
</dbReference>
<dbReference type="InterPro" id="IPR029752">
    <property type="entry name" value="D-isomer_DH_CS1"/>
</dbReference>
<dbReference type="SUPFAM" id="SSF143548">
    <property type="entry name" value="Serine metabolism enzymes domain"/>
    <property type="match status" value="1"/>
</dbReference>
<dbReference type="Gene3D" id="3.30.1330.90">
    <property type="entry name" value="D-3-phosphoglycerate dehydrogenase, domain 3"/>
    <property type="match status" value="1"/>
</dbReference>
<dbReference type="Pfam" id="PF00389">
    <property type="entry name" value="2-Hacid_dh"/>
    <property type="match status" value="1"/>
</dbReference>
<dbReference type="OrthoDB" id="9805416at2"/>
<evidence type="ECO:0000256" key="4">
    <source>
        <dbReference type="ARBA" id="ARBA00021582"/>
    </source>
</evidence>
<dbReference type="InterPro" id="IPR006139">
    <property type="entry name" value="D-isomer_2_OHA_DH_cat_dom"/>
</dbReference>
<evidence type="ECO:0000256" key="7">
    <source>
        <dbReference type="ARBA" id="ARBA00023027"/>
    </source>
</evidence>
<dbReference type="UniPathway" id="UPA00135">
    <property type="reaction ID" value="UER00196"/>
</dbReference>
<evidence type="ECO:0000256" key="5">
    <source>
        <dbReference type="ARBA" id="ARBA00022605"/>
    </source>
</evidence>
<evidence type="ECO:0000313" key="13">
    <source>
        <dbReference type="EMBL" id="PQD96879.1"/>
    </source>
</evidence>
<dbReference type="GO" id="GO:0004617">
    <property type="term" value="F:phosphoglycerate dehydrogenase activity"/>
    <property type="evidence" value="ECO:0007669"/>
    <property type="project" value="UniProtKB-UniRule"/>
</dbReference>
<comment type="similarity">
    <text evidence="3 11">Belongs to the D-isomer specific 2-hydroxyacid dehydrogenase family.</text>
</comment>
<keyword evidence="14" id="KW-1185">Reference proteome</keyword>
<dbReference type="InterPro" id="IPR045626">
    <property type="entry name" value="PGDH_ASB_dom"/>
</dbReference>
<evidence type="ECO:0000259" key="12">
    <source>
        <dbReference type="PROSITE" id="PS51671"/>
    </source>
</evidence>
<dbReference type="SUPFAM" id="SSF55021">
    <property type="entry name" value="ACT-like"/>
    <property type="match status" value="1"/>
</dbReference>
<dbReference type="InterPro" id="IPR029009">
    <property type="entry name" value="ASB_dom_sf"/>
</dbReference>
<sequence length="527" mass="57508">MFKVLVADAIKPDGLTPFIGREDILVVQKTVEEVRNELHEFDALLVRSATKVTDALLDRMTSLKIIARAGVGVDNIDVPSCTKRGIIVVNAPDGNTISTAEHTFAMIASLARNIPQAHQTVKGGGWERNRFAGTELKGKTLGIVGMGRIGSELTKRARAFQMDVFAFDPFLTAERAKELQVSTGSLEDLMAVSDFITVHTPLTKDTKGLFNRETIQKCKDGVYLINCARGGIIDEEALYEAIESGKVAGAALDVFVEEPPVDNRLLNLNQIIVTPHLGASTKEAQLNVAKQVAKEVVSFVDGIPVSNSINLPAIPAELFNRIQPYYQLVKTVGSFLSQFIQEGIKEISVKYGGDTFDYDTSILTKALVSGFFKGRVDVNVNEVNALLYAKERSITIGEKISNEAHGYSSSVTVKIVGETKTMEVKATYIKEYGPRIFAINDFKIDFYPEGHILYIQHHDRPGVIGVVGKKLGDMNLNIATMQVGRKEAGGEAIMVLTFDEEIPEDALSDLASSPDLSIVQGIELPAY</sequence>
<comment type="function">
    <text evidence="1">Catalyzes the reversible oxidation of 3-phospho-D-glycerate to 3-phosphonooxypyruvate, the first step of the phosphorylated L-serine biosynthesis pathway. Also catalyzes the reversible oxidation of 2-hydroxyglutarate to 2-oxoglutarate.</text>
</comment>
<dbReference type="InterPro" id="IPR029753">
    <property type="entry name" value="D-isomer_DH_CS"/>
</dbReference>
<dbReference type="NCBIfam" id="TIGR01327">
    <property type="entry name" value="PGDH"/>
    <property type="match status" value="1"/>
</dbReference>
<dbReference type="SUPFAM" id="SSF52283">
    <property type="entry name" value="Formate/glycerate dehydrogenase catalytic domain-like"/>
    <property type="match status" value="1"/>
</dbReference>
<dbReference type="FunFam" id="3.40.50.720:FF:000021">
    <property type="entry name" value="D-3-phosphoglycerate dehydrogenase"/>
    <property type="match status" value="1"/>
</dbReference>
<dbReference type="PROSITE" id="PS51671">
    <property type="entry name" value="ACT"/>
    <property type="match status" value="1"/>
</dbReference>
<dbReference type="InterPro" id="IPR002912">
    <property type="entry name" value="ACT_dom"/>
</dbReference>
<evidence type="ECO:0000256" key="6">
    <source>
        <dbReference type="ARBA" id="ARBA00023002"/>
    </source>
</evidence>
<accession>A0A2S7N4C3</accession>
<organism evidence="13 14">
    <name type="scientific">Pradoshia eiseniae</name>
    <dbReference type="NCBI Taxonomy" id="2064768"/>
    <lineage>
        <taxon>Bacteria</taxon>
        <taxon>Bacillati</taxon>
        <taxon>Bacillota</taxon>
        <taxon>Bacilli</taxon>
        <taxon>Bacillales</taxon>
        <taxon>Bacillaceae</taxon>
        <taxon>Pradoshia</taxon>
    </lineage>
</organism>
<keyword evidence="6 11" id="KW-0560">Oxidoreductase</keyword>
<dbReference type="PANTHER" id="PTHR42789">
    <property type="entry name" value="D-ISOMER SPECIFIC 2-HYDROXYACID DEHYDROGENASE FAMILY PROTEIN (AFU_ORTHOLOGUE AFUA_6G10090)"/>
    <property type="match status" value="1"/>
</dbReference>
<dbReference type="GO" id="GO:0051287">
    <property type="term" value="F:NAD binding"/>
    <property type="evidence" value="ECO:0007669"/>
    <property type="project" value="UniProtKB-UniRule"/>
</dbReference>
<protein>
    <recommendedName>
        <fullName evidence="4 11">D-3-phosphoglycerate dehydrogenase</fullName>
        <ecNumber evidence="11">1.1.1.95</ecNumber>
    </recommendedName>
</protein>
<dbReference type="AlphaFoldDB" id="A0A2S7N4C3"/>
<evidence type="ECO:0000256" key="2">
    <source>
        <dbReference type="ARBA" id="ARBA00005216"/>
    </source>
</evidence>
<dbReference type="InterPro" id="IPR036291">
    <property type="entry name" value="NAD(P)-bd_dom_sf"/>
</dbReference>
<evidence type="ECO:0000256" key="8">
    <source>
        <dbReference type="ARBA" id="ARBA00023299"/>
    </source>
</evidence>
<reference evidence="13 14" key="1">
    <citation type="submission" date="2017-12" db="EMBL/GenBank/DDBJ databases">
        <title>Taxonomic description and draft genome of Pradoshia cofamensis Gen. nov., sp. nov., a thermotolerant bacillale isolated from anterior gut of earthworm Eisenia fetida.</title>
        <authorList>
            <person name="Saha T."/>
            <person name="Chakraborty R."/>
        </authorList>
    </citation>
    <scope>NUCLEOTIDE SEQUENCE [LARGE SCALE GENOMIC DNA]</scope>
    <source>
        <strain evidence="13 14">EAG3</strain>
    </source>
</reference>
<evidence type="ECO:0000256" key="9">
    <source>
        <dbReference type="ARBA" id="ARBA00048126"/>
    </source>
</evidence>
<dbReference type="Pfam" id="PF19304">
    <property type="entry name" value="PGDH_inter"/>
    <property type="match status" value="1"/>
</dbReference>
<dbReference type="Proteomes" id="UP000239663">
    <property type="component" value="Unassembled WGS sequence"/>
</dbReference>
<dbReference type="EC" id="1.1.1.95" evidence="11"/>
<keyword evidence="5 11" id="KW-0028">Amino-acid biosynthesis</keyword>
<dbReference type="Pfam" id="PF02826">
    <property type="entry name" value="2-Hacid_dh_C"/>
    <property type="match status" value="1"/>
</dbReference>
<comment type="catalytic activity">
    <reaction evidence="9">
        <text>(R)-2-hydroxyglutarate + NAD(+) = 2-oxoglutarate + NADH + H(+)</text>
        <dbReference type="Rhea" id="RHEA:49612"/>
        <dbReference type="ChEBI" id="CHEBI:15378"/>
        <dbReference type="ChEBI" id="CHEBI:15801"/>
        <dbReference type="ChEBI" id="CHEBI:16810"/>
        <dbReference type="ChEBI" id="CHEBI:57540"/>
        <dbReference type="ChEBI" id="CHEBI:57945"/>
        <dbReference type="EC" id="1.1.1.399"/>
    </reaction>
</comment>
<comment type="pathway">
    <text evidence="2 11">Amino-acid biosynthesis; L-serine biosynthesis; L-serine from 3-phospho-D-glycerate: step 1/3.</text>
</comment>
<evidence type="ECO:0000313" key="14">
    <source>
        <dbReference type="Proteomes" id="UP000239663"/>
    </source>
</evidence>
<dbReference type="InterPro" id="IPR045865">
    <property type="entry name" value="ACT-like_dom_sf"/>
</dbReference>
<comment type="catalytic activity">
    <reaction evidence="10 11">
        <text>(2R)-3-phosphoglycerate + NAD(+) = 3-phosphooxypyruvate + NADH + H(+)</text>
        <dbReference type="Rhea" id="RHEA:12641"/>
        <dbReference type="ChEBI" id="CHEBI:15378"/>
        <dbReference type="ChEBI" id="CHEBI:18110"/>
        <dbReference type="ChEBI" id="CHEBI:57540"/>
        <dbReference type="ChEBI" id="CHEBI:57945"/>
        <dbReference type="ChEBI" id="CHEBI:58272"/>
        <dbReference type="EC" id="1.1.1.95"/>
    </reaction>
</comment>
<dbReference type="EMBL" id="PKOZ01000001">
    <property type="protein sequence ID" value="PQD96879.1"/>
    <property type="molecule type" value="Genomic_DNA"/>
</dbReference>
<dbReference type="FunFam" id="3.30.70.260:FF:000008">
    <property type="entry name" value="D-3-phosphoglycerate dehydrogenase, chloroplastic"/>
    <property type="match status" value="1"/>
</dbReference>
<dbReference type="PANTHER" id="PTHR42789:SF1">
    <property type="entry name" value="D-ISOMER SPECIFIC 2-HYDROXYACID DEHYDROGENASE FAMILY PROTEIN (AFU_ORTHOLOGUE AFUA_6G10090)"/>
    <property type="match status" value="1"/>
</dbReference>
<comment type="caution">
    <text evidence="13">The sequence shown here is derived from an EMBL/GenBank/DDBJ whole genome shotgun (WGS) entry which is preliminary data.</text>
</comment>
<evidence type="ECO:0000256" key="11">
    <source>
        <dbReference type="RuleBase" id="RU363003"/>
    </source>
</evidence>
<dbReference type="InterPro" id="IPR006236">
    <property type="entry name" value="PGDH"/>
</dbReference>
<keyword evidence="7 11" id="KW-0520">NAD</keyword>
<evidence type="ECO:0000256" key="3">
    <source>
        <dbReference type="ARBA" id="ARBA00005854"/>
    </source>
</evidence>
<evidence type="ECO:0000256" key="1">
    <source>
        <dbReference type="ARBA" id="ARBA00003800"/>
    </source>
</evidence>
<dbReference type="GO" id="GO:0006564">
    <property type="term" value="P:L-serine biosynthetic process"/>
    <property type="evidence" value="ECO:0007669"/>
    <property type="project" value="UniProtKB-UniRule"/>
</dbReference>
<dbReference type="RefSeq" id="WP_104847974.1">
    <property type="nucleotide sequence ID" value="NZ_PKOZ01000001.1"/>
</dbReference>
<dbReference type="SUPFAM" id="SSF51735">
    <property type="entry name" value="NAD(P)-binding Rossmann-fold domains"/>
    <property type="match status" value="1"/>
</dbReference>
<dbReference type="InterPro" id="IPR006140">
    <property type="entry name" value="D-isomer_DH_NAD-bd"/>
</dbReference>
<dbReference type="CDD" id="cd04902">
    <property type="entry name" value="ACT_3PGDH-xct"/>
    <property type="match status" value="1"/>
</dbReference>
<name>A0A2S7N4C3_9BACI</name>
<dbReference type="CDD" id="cd12173">
    <property type="entry name" value="PGDH_4"/>
    <property type="match status" value="1"/>
</dbReference>
<dbReference type="InterPro" id="IPR050857">
    <property type="entry name" value="D-2-hydroxyacid_DH"/>
</dbReference>
<evidence type="ECO:0000256" key="10">
    <source>
        <dbReference type="ARBA" id="ARBA00048731"/>
    </source>
</evidence>
<dbReference type="Pfam" id="PF01842">
    <property type="entry name" value="ACT"/>
    <property type="match status" value="1"/>
</dbReference>
<proteinExistence type="inferred from homology"/>
<gene>
    <name evidence="13" type="ORF">CYL18_03070</name>
</gene>
<keyword evidence="8 11" id="KW-0718">Serine biosynthesis</keyword>
<dbReference type="PROSITE" id="PS00065">
    <property type="entry name" value="D_2_HYDROXYACID_DH_1"/>
    <property type="match status" value="1"/>
</dbReference>
<dbReference type="PROSITE" id="PS00671">
    <property type="entry name" value="D_2_HYDROXYACID_DH_3"/>
    <property type="match status" value="1"/>
</dbReference>
<dbReference type="Gene3D" id="3.30.70.260">
    <property type="match status" value="1"/>
</dbReference>
<feature type="domain" description="ACT" evidence="12">
    <location>
        <begin position="452"/>
        <end position="524"/>
    </location>
</feature>